<name>A0A4Y2NL48_ARAVE</name>
<dbReference type="Proteomes" id="UP000499080">
    <property type="component" value="Unassembled WGS sequence"/>
</dbReference>
<evidence type="ECO:0000313" key="1">
    <source>
        <dbReference type="EMBL" id="GBN40225.1"/>
    </source>
</evidence>
<dbReference type="AlphaFoldDB" id="A0A4Y2NL48"/>
<comment type="caution">
    <text evidence="1">The sequence shown here is derived from an EMBL/GenBank/DDBJ whole genome shotgun (WGS) entry which is preliminary data.</text>
</comment>
<dbReference type="EMBL" id="BGPR01009472">
    <property type="protein sequence ID" value="GBN40225.1"/>
    <property type="molecule type" value="Genomic_DNA"/>
</dbReference>
<reference evidence="1 2" key="1">
    <citation type="journal article" date="2019" name="Sci. Rep.">
        <title>Orb-weaving spider Araneus ventricosus genome elucidates the spidroin gene catalogue.</title>
        <authorList>
            <person name="Kono N."/>
            <person name="Nakamura H."/>
            <person name="Ohtoshi R."/>
            <person name="Moran D.A.P."/>
            <person name="Shinohara A."/>
            <person name="Yoshida Y."/>
            <person name="Fujiwara M."/>
            <person name="Mori M."/>
            <person name="Tomita M."/>
            <person name="Arakawa K."/>
        </authorList>
    </citation>
    <scope>NUCLEOTIDE SEQUENCE [LARGE SCALE GENOMIC DNA]</scope>
</reference>
<sequence length="180" mass="20937">MQPSVKELVHADLKKSDYLENTAKSIQSLGPLAVEYTRAINKENEWDALVHIYYDKAHGTCCHQIPFEADLKLDILQKRFYKDTLDITEFKLDTVDFKIDREDYETETSLEENIDSIPVFEEEVVKSAPLKPILRQTNQHKAAKSLTWAPRGQLCDYCYIPRRKGWRLFGVFIKRPVSGE</sequence>
<organism evidence="1 2">
    <name type="scientific">Araneus ventricosus</name>
    <name type="common">Orbweaver spider</name>
    <name type="synonym">Epeira ventricosa</name>
    <dbReference type="NCBI Taxonomy" id="182803"/>
    <lineage>
        <taxon>Eukaryota</taxon>
        <taxon>Metazoa</taxon>
        <taxon>Ecdysozoa</taxon>
        <taxon>Arthropoda</taxon>
        <taxon>Chelicerata</taxon>
        <taxon>Arachnida</taxon>
        <taxon>Araneae</taxon>
        <taxon>Araneomorphae</taxon>
        <taxon>Entelegynae</taxon>
        <taxon>Araneoidea</taxon>
        <taxon>Araneidae</taxon>
        <taxon>Araneus</taxon>
    </lineage>
</organism>
<keyword evidence="2" id="KW-1185">Reference proteome</keyword>
<protein>
    <submittedName>
        <fullName evidence="1">Uncharacterized protein</fullName>
    </submittedName>
</protein>
<accession>A0A4Y2NL48</accession>
<proteinExistence type="predicted"/>
<evidence type="ECO:0000313" key="2">
    <source>
        <dbReference type="Proteomes" id="UP000499080"/>
    </source>
</evidence>
<gene>
    <name evidence="1" type="ORF">AVEN_37681_1</name>
</gene>